<comment type="caution">
    <text evidence="1">The sequence shown here is derived from an EMBL/GenBank/DDBJ whole genome shotgun (WGS) entry which is preliminary data.</text>
</comment>
<gene>
    <name evidence="1" type="ORF">BU25DRAFT_448249</name>
</gene>
<dbReference type="Proteomes" id="UP000799754">
    <property type="component" value="Unassembled WGS sequence"/>
</dbReference>
<keyword evidence="2" id="KW-1185">Reference proteome</keyword>
<evidence type="ECO:0000313" key="2">
    <source>
        <dbReference type="Proteomes" id="UP000799754"/>
    </source>
</evidence>
<sequence>MDIRKWLAETESPVPSKQPGVEHFLLPRQPDHVPNVRRRRKRSSSDSSLLKASSPQPRRKGVPAIERDHRDVRDAFDRAHSDASCSTTSESTNSSTASQRYARKPRRKTRPDKYGAGSKRVKEQDKSHRPSRKNESRKSKRKSKRRKDDMTHNGIGQDLKARNVSKDRLTLKPLEKMGLFSKGRTSTSVKRCGLPDLVFSEMKSLRTDHGANDHTTQASDAKKKRKKDHARTKEEDISAFFTSIRPALADTDENILAKSGHPTTNTFVATKADRPGRTREPSNVPDTAVPTVESKGKVSYLGFGIRGLRHESTSYFSWSESIRAPSITPVRPKTMSTVQKKRLDSSNQDVAEDLHGRHTAVRQSILSSVMREPPTATAERFRVSSTAPIPSGLSRSQSLPQHSSSPRRPNLVDRALHRRMTEHVTSPSSTLPVLQAGVNAEYPAIPITEGSRSGRTIRTSYASENAVLGQGRTSTDVARRLVSYESRQQPSSLAGVLQHCNDAHQVECRQATSRRSRHAEAPFSPAPYDIIQQTGRTSYQRTTPAPTVRFLAPEAQPSRLPNFSGPSFYAQQEHRQHLPVHFNLEEDSGYQHPDIVDKEYIGAADLLDQEDFEGLPGEPVSCAMMNGFDDDMGGLDYVGDGVEQMQEPEHTNIVAPGFWRPNRLY</sequence>
<name>A0ACB6S0T4_9PLEO</name>
<organism evidence="1 2">
    <name type="scientific">Macroventuria anomochaeta</name>
    <dbReference type="NCBI Taxonomy" id="301207"/>
    <lineage>
        <taxon>Eukaryota</taxon>
        <taxon>Fungi</taxon>
        <taxon>Dikarya</taxon>
        <taxon>Ascomycota</taxon>
        <taxon>Pezizomycotina</taxon>
        <taxon>Dothideomycetes</taxon>
        <taxon>Pleosporomycetidae</taxon>
        <taxon>Pleosporales</taxon>
        <taxon>Pleosporineae</taxon>
        <taxon>Didymellaceae</taxon>
        <taxon>Macroventuria</taxon>
    </lineage>
</organism>
<proteinExistence type="predicted"/>
<protein>
    <submittedName>
        <fullName evidence="1">Uncharacterized protein</fullName>
    </submittedName>
</protein>
<dbReference type="EMBL" id="MU006715">
    <property type="protein sequence ID" value="KAF2627751.1"/>
    <property type="molecule type" value="Genomic_DNA"/>
</dbReference>
<accession>A0ACB6S0T4</accession>
<evidence type="ECO:0000313" key="1">
    <source>
        <dbReference type="EMBL" id="KAF2627751.1"/>
    </source>
</evidence>
<reference evidence="1" key="1">
    <citation type="journal article" date="2020" name="Stud. Mycol.">
        <title>101 Dothideomycetes genomes: a test case for predicting lifestyles and emergence of pathogens.</title>
        <authorList>
            <person name="Haridas S."/>
            <person name="Albert R."/>
            <person name="Binder M."/>
            <person name="Bloem J."/>
            <person name="Labutti K."/>
            <person name="Salamov A."/>
            <person name="Andreopoulos B."/>
            <person name="Baker S."/>
            <person name="Barry K."/>
            <person name="Bills G."/>
            <person name="Bluhm B."/>
            <person name="Cannon C."/>
            <person name="Castanera R."/>
            <person name="Culley D."/>
            <person name="Daum C."/>
            <person name="Ezra D."/>
            <person name="Gonzalez J."/>
            <person name="Henrissat B."/>
            <person name="Kuo A."/>
            <person name="Liang C."/>
            <person name="Lipzen A."/>
            <person name="Lutzoni F."/>
            <person name="Magnuson J."/>
            <person name="Mondo S."/>
            <person name="Nolan M."/>
            <person name="Ohm R."/>
            <person name="Pangilinan J."/>
            <person name="Park H.-J."/>
            <person name="Ramirez L."/>
            <person name="Alfaro M."/>
            <person name="Sun H."/>
            <person name="Tritt A."/>
            <person name="Yoshinaga Y."/>
            <person name="Zwiers L.-H."/>
            <person name="Turgeon B."/>
            <person name="Goodwin S."/>
            <person name="Spatafora J."/>
            <person name="Crous P."/>
            <person name="Grigoriev I."/>
        </authorList>
    </citation>
    <scope>NUCLEOTIDE SEQUENCE</scope>
    <source>
        <strain evidence="1">CBS 525.71</strain>
    </source>
</reference>